<dbReference type="RefSeq" id="WP_150336744.1">
    <property type="nucleotide sequence ID" value="NZ_JAERIX010000058.1"/>
</dbReference>
<reference evidence="3 4" key="1">
    <citation type="submission" date="2019-09" db="EMBL/GenBank/DDBJ databases">
        <title>Draft genome sequence of various Type strains from the CCUG.</title>
        <authorList>
            <person name="Pineiro-Iglesias B."/>
            <person name="Tunovic T."/>
            <person name="Unosson C."/>
            <person name="Inganas E."/>
            <person name="Ohlen M."/>
            <person name="Cardew S."/>
            <person name="Jensie-Markopoulos S."/>
            <person name="Salva-Serra F."/>
            <person name="Jaen-Luchoro D."/>
            <person name="Karlsson R."/>
            <person name="Svensson-Stadler L."/>
            <person name="Chun J."/>
            <person name="Moore E."/>
        </authorList>
    </citation>
    <scope>NUCLEOTIDE SEQUENCE [LARGE SCALE GENOMIC DNA]</scope>
    <source>
        <strain evidence="3 4">CCUG 32756T</strain>
    </source>
</reference>
<dbReference type="SUPFAM" id="SSF51261">
    <property type="entry name" value="Duplicated hybrid motif"/>
    <property type="match status" value="1"/>
</dbReference>
<dbReference type="InterPro" id="IPR016047">
    <property type="entry name" value="M23ase_b-sheet_dom"/>
</dbReference>
<dbReference type="Gene3D" id="1.20.5.340">
    <property type="match status" value="1"/>
</dbReference>
<dbReference type="EMBL" id="VXKE01000005">
    <property type="protein sequence ID" value="KAA8710941.1"/>
    <property type="molecule type" value="Genomic_DNA"/>
</dbReference>
<accession>A0A5M9QRV5</accession>
<dbReference type="CDD" id="cd12797">
    <property type="entry name" value="M23_peptidase"/>
    <property type="match status" value="1"/>
</dbReference>
<feature type="domain" description="M23ase beta-sheet core" evidence="2">
    <location>
        <begin position="346"/>
        <end position="410"/>
    </location>
</feature>
<feature type="region of interest" description="Disordered" evidence="1">
    <location>
        <begin position="258"/>
        <end position="281"/>
    </location>
</feature>
<dbReference type="AlphaFoldDB" id="A0A5M9QRV5"/>
<dbReference type="Gene3D" id="2.70.70.10">
    <property type="entry name" value="Glucose Permease (Domain IIA)"/>
    <property type="match status" value="1"/>
</dbReference>
<sequence length="432" mass="48813">MRFVSVLWCAILPVCLVGAPKKLEDIEKDIHTNKQKLEEKAKEERKISSRLSSLGNTINARKKQISSLRAQIVFLQKSISQNQSQSQSQEKKLGSLRATLQALESEKSAIQAYIANIIIKDLSFSLVLDKQSAVSPDDVMLEEAFDLLTKQSQSKILALSDKQKKITDQIGLITHNINEITTLIGTQQNKKEQLQKMINEQNLLNDKLQAELNDYNQKLIQITKEREGLDSILQNLNIIKADRQKELERQRQALLAAQKAQKEKEERQAKENAAAPTQQQSQKDNLNIVQVANSYKNVSVIKYTGAKTIAPLEYYTIEQNFGPYFDPVYNLKVFNESITLLSKVPNAVVYNILDGKVVYAKEAPVLKKVVIVEHSNETYTIYSQLDKIAPTVKPGFVVKKGYTIGRVSQRLGLEITQKDKHIDPIEVIAKSK</sequence>
<protein>
    <submittedName>
        <fullName evidence="3">Peptidoglycan DD-metalloendopeptidase family protein</fullName>
    </submittedName>
</protein>
<evidence type="ECO:0000259" key="2">
    <source>
        <dbReference type="Pfam" id="PF01551"/>
    </source>
</evidence>
<proteinExistence type="predicted"/>
<evidence type="ECO:0000313" key="3">
    <source>
        <dbReference type="EMBL" id="KAA8710941.1"/>
    </source>
</evidence>
<evidence type="ECO:0000313" key="4">
    <source>
        <dbReference type="Proteomes" id="UP000323707"/>
    </source>
</evidence>
<evidence type="ECO:0000256" key="1">
    <source>
        <dbReference type="SAM" id="MobiDB-lite"/>
    </source>
</evidence>
<gene>
    <name evidence="3" type="ORF">F4V45_01450</name>
</gene>
<dbReference type="InterPro" id="IPR011055">
    <property type="entry name" value="Dup_hybrid_motif"/>
</dbReference>
<comment type="caution">
    <text evidence="3">The sequence shown here is derived from an EMBL/GenBank/DDBJ whole genome shotgun (WGS) entry which is preliminary data.</text>
</comment>
<dbReference type="Pfam" id="PF01551">
    <property type="entry name" value="Peptidase_M23"/>
    <property type="match status" value="1"/>
</dbReference>
<name>A0A5M9QRV5_9HELI</name>
<dbReference type="Proteomes" id="UP000323707">
    <property type="component" value="Unassembled WGS sequence"/>
</dbReference>
<feature type="compositionally biased region" description="Basic and acidic residues" evidence="1">
    <location>
        <begin position="260"/>
        <end position="270"/>
    </location>
</feature>
<organism evidence="3 4">
    <name type="scientific">Helicobacter canis</name>
    <dbReference type="NCBI Taxonomy" id="29419"/>
    <lineage>
        <taxon>Bacteria</taxon>
        <taxon>Pseudomonadati</taxon>
        <taxon>Campylobacterota</taxon>
        <taxon>Epsilonproteobacteria</taxon>
        <taxon>Campylobacterales</taxon>
        <taxon>Helicobacteraceae</taxon>
        <taxon>Helicobacter</taxon>
    </lineage>
</organism>